<dbReference type="SMART" id="SM00355">
    <property type="entry name" value="ZnF_C2H2"/>
    <property type="match status" value="6"/>
</dbReference>
<dbReference type="FunFam" id="3.30.160.60:FF:000112">
    <property type="entry name" value="Mds1 and evi1 complex locus protein"/>
    <property type="match status" value="1"/>
</dbReference>
<feature type="domain" description="C2H2-type" evidence="7">
    <location>
        <begin position="676"/>
        <end position="704"/>
    </location>
</feature>
<evidence type="ECO:0000256" key="4">
    <source>
        <dbReference type="ARBA" id="ARBA00022833"/>
    </source>
</evidence>
<keyword evidence="4" id="KW-0862">Zinc</keyword>
<evidence type="ECO:0000313" key="9">
    <source>
        <dbReference type="Proteomes" id="UP000699462"/>
    </source>
</evidence>
<dbReference type="InterPro" id="IPR036236">
    <property type="entry name" value="Znf_C2H2_sf"/>
</dbReference>
<dbReference type="Proteomes" id="UP000699462">
    <property type="component" value="Unassembled WGS sequence"/>
</dbReference>
<keyword evidence="5" id="KW-0539">Nucleus</keyword>
<protein>
    <recommendedName>
        <fullName evidence="7">C2H2-type domain-containing protein</fullName>
    </recommendedName>
</protein>
<comment type="caution">
    <text evidence="8">The sequence shown here is derived from an EMBL/GenBank/DDBJ whole genome shotgun (WGS) entry which is preliminary data.</text>
</comment>
<dbReference type="OrthoDB" id="3437960at2759"/>
<feature type="domain" description="C2H2-type" evidence="7">
    <location>
        <begin position="705"/>
        <end position="732"/>
    </location>
</feature>
<dbReference type="SUPFAM" id="SSF57667">
    <property type="entry name" value="beta-beta-alpha zinc fingers"/>
    <property type="match status" value="3"/>
</dbReference>
<dbReference type="GO" id="GO:0008270">
    <property type="term" value="F:zinc ion binding"/>
    <property type="evidence" value="ECO:0007669"/>
    <property type="project" value="UniProtKB-KW"/>
</dbReference>
<feature type="domain" description="C2H2-type" evidence="7">
    <location>
        <begin position="648"/>
        <end position="675"/>
    </location>
</feature>
<sequence>VCVCLGLAPSSSHFLKVELVDFSLFPLSDNSHPQVQQYNLVNDWSPPVQCHSDLRVAGPEQSHRFDEQTDQECLISDRSTCRGNDHENCGLDLTPKLSPVNNCCESNEPPLRAIARACGLDQEFEYRRATTSEKLATELTGYTTTALSEWPSTAATVYRTRSVKNLRRHACSVCQKLYPSLLTLSRHLLQQHQPGQIRKLHTCPLCQKSFQIEAGLKQHMHIHSTFKPYVCSHCNKAYTQYSNLCRHIRLQPECRRQIRLSPTIIHRSAPKERYISRKLTMNDRLVPELLGSSTHWAHDSGIVHSVSNLTNSYNDSGGALDLSLPKCKSKKVVSPEPTSSFQPFSFAPMNNLFRPANASTCLQFPQEPFNFPTDFPTFYPVYRPAWFFGAAFASMLTDETVIPKHPLERAHALMENLGRQQKLGPQSDLPAIHIQSSIRNGQLAPSFRDLAAVFNGTLKQLQNQMKPLKSSQVYFGNCEGDPYRKLNDLEKIQQILDTEDFVKMDEGDRSIERMKEVHEKATDPTKHVNKIEKVEDDRPQDLAIRQCTPTYSWSASEDRQSPVLTTIVRTNPNDLVSSKPDLILGLIPDQFENSTESYPVIPYSETENHSTPKPCEQLRRRHSKCVRFSYPPTTMKPRDSSDLIQCRYQCPYCVKSFPRSANLNRHLRTHTGEQPYLCVFCKRGFSISSNMQRHVRNIHQRERPFLCNLCPRAFAQRTNLDRHMRYHWSTESIKLPNGPTARRNDVNTILLQPRNSGVTVHVEPQLQTSSNKYDDQSSTDHRVNTILCKAD</sequence>
<name>A0A8T0DGF1_9TREM</name>
<evidence type="ECO:0000256" key="1">
    <source>
        <dbReference type="ARBA" id="ARBA00022723"/>
    </source>
</evidence>
<dbReference type="PANTHER" id="PTHR24393:SF136">
    <property type="entry name" value="LD28458P-RELATED"/>
    <property type="match status" value="1"/>
</dbReference>
<dbReference type="PROSITE" id="PS50157">
    <property type="entry name" value="ZINC_FINGER_C2H2_2"/>
    <property type="match status" value="5"/>
</dbReference>
<dbReference type="Pfam" id="PF00096">
    <property type="entry name" value="zf-C2H2"/>
    <property type="match status" value="3"/>
</dbReference>
<evidence type="ECO:0000256" key="6">
    <source>
        <dbReference type="PROSITE-ProRule" id="PRU00042"/>
    </source>
</evidence>
<feature type="domain" description="C2H2-type" evidence="7">
    <location>
        <begin position="229"/>
        <end position="256"/>
    </location>
</feature>
<dbReference type="GO" id="GO:0005634">
    <property type="term" value="C:nucleus"/>
    <property type="evidence" value="ECO:0007669"/>
    <property type="project" value="TreeGrafter"/>
</dbReference>
<dbReference type="InterPro" id="IPR013087">
    <property type="entry name" value="Znf_C2H2_type"/>
</dbReference>
<dbReference type="GO" id="GO:0000978">
    <property type="term" value="F:RNA polymerase II cis-regulatory region sequence-specific DNA binding"/>
    <property type="evidence" value="ECO:0007669"/>
    <property type="project" value="TreeGrafter"/>
</dbReference>
<evidence type="ECO:0000259" key="7">
    <source>
        <dbReference type="PROSITE" id="PS50157"/>
    </source>
</evidence>
<dbReference type="FunFam" id="3.30.160.60:FF:000159">
    <property type="entry name" value="Mds1 and evi1 complex locus protein"/>
    <property type="match status" value="1"/>
</dbReference>
<gene>
    <name evidence="8" type="ORF">P879_03479</name>
</gene>
<dbReference type="FunFam" id="3.30.160.60:FF:000446">
    <property type="entry name" value="Zinc finger protein"/>
    <property type="match status" value="1"/>
</dbReference>
<keyword evidence="9" id="KW-1185">Reference proteome</keyword>
<feature type="non-terminal residue" evidence="8">
    <location>
        <position position="791"/>
    </location>
</feature>
<keyword evidence="2" id="KW-0677">Repeat</keyword>
<evidence type="ECO:0000313" key="8">
    <source>
        <dbReference type="EMBL" id="KAF8566028.1"/>
    </source>
</evidence>
<dbReference type="PANTHER" id="PTHR24393">
    <property type="entry name" value="ZINC FINGER PROTEIN"/>
    <property type="match status" value="1"/>
</dbReference>
<proteinExistence type="predicted"/>
<accession>A0A8T0DGF1</accession>
<dbReference type="Gene3D" id="3.30.160.60">
    <property type="entry name" value="Classic Zinc Finger"/>
    <property type="match status" value="5"/>
</dbReference>
<keyword evidence="1" id="KW-0479">Metal-binding</keyword>
<dbReference type="AlphaFoldDB" id="A0A8T0DGF1"/>
<dbReference type="PROSITE" id="PS00028">
    <property type="entry name" value="ZINC_FINGER_C2H2_1"/>
    <property type="match status" value="4"/>
</dbReference>
<evidence type="ECO:0000256" key="2">
    <source>
        <dbReference type="ARBA" id="ARBA00022737"/>
    </source>
</evidence>
<reference evidence="8 9" key="1">
    <citation type="submission" date="2019-07" db="EMBL/GenBank/DDBJ databases">
        <title>Annotation for the trematode Paragonimus westermani.</title>
        <authorList>
            <person name="Choi Y.-J."/>
        </authorList>
    </citation>
    <scope>NUCLEOTIDE SEQUENCE [LARGE SCALE GENOMIC DNA]</scope>
    <source>
        <strain evidence="8">180907_Pwestermani</strain>
    </source>
</reference>
<keyword evidence="3 6" id="KW-0863">Zinc-finger</keyword>
<organism evidence="8 9">
    <name type="scientific">Paragonimus westermani</name>
    <dbReference type="NCBI Taxonomy" id="34504"/>
    <lineage>
        <taxon>Eukaryota</taxon>
        <taxon>Metazoa</taxon>
        <taxon>Spiralia</taxon>
        <taxon>Lophotrochozoa</taxon>
        <taxon>Platyhelminthes</taxon>
        <taxon>Trematoda</taxon>
        <taxon>Digenea</taxon>
        <taxon>Plagiorchiida</taxon>
        <taxon>Troglotremata</taxon>
        <taxon>Troglotrematidae</taxon>
        <taxon>Paragonimus</taxon>
    </lineage>
</organism>
<evidence type="ECO:0000256" key="5">
    <source>
        <dbReference type="ARBA" id="ARBA00023242"/>
    </source>
</evidence>
<dbReference type="GO" id="GO:0001228">
    <property type="term" value="F:DNA-binding transcription activator activity, RNA polymerase II-specific"/>
    <property type="evidence" value="ECO:0007669"/>
    <property type="project" value="TreeGrafter"/>
</dbReference>
<evidence type="ECO:0000256" key="3">
    <source>
        <dbReference type="ARBA" id="ARBA00022771"/>
    </source>
</evidence>
<dbReference type="EMBL" id="JTDF01005721">
    <property type="protein sequence ID" value="KAF8566028.1"/>
    <property type="molecule type" value="Genomic_DNA"/>
</dbReference>
<feature type="domain" description="C2H2-type" evidence="7">
    <location>
        <begin position="201"/>
        <end position="228"/>
    </location>
</feature>